<feature type="compositionally biased region" description="Basic and acidic residues" evidence="1">
    <location>
        <begin position="277"/>
        <end position="291"/>
    </location>
</feature>
<dbReference type="STRING" id="1192034.CAP_5955"/>
<dbReference type="eggNOG" id="COG1672">
    <property type="taxonomic scope" value="Bacteria"/>
</dbReference>
<evidence type="ECO:0000313" key="4">
    <source>
        <dbReference type="Proteomes" id="UP000019678"/>
    </source>
</evidence>
<keyword evidence="2" id="KW-0472">Membrane</keyword>
<reference evidence="3 4" key="1">
    <citation type="submission" date="2013-05" db="EMBL/GenBank/DDBJ databases">
        <title>Genome assembly of Chondromyces apiculatus DSM 436.</title>
        <authorList>
            <person name="Sharma G."/>
            <person name="Khatri I."/>
            <person name="Kaur C."/>
            <person name="Mayilraj S."/>
            <person name="Subramanian S."/>
        </authorList>
    </citation>
    <scope>NUCLEOTIDE SEQUENCE [LARGE SCALE GENOMIC DNA]</scope>
    <source>
        <strain evidence="3 4">DSM 436</strain>
    </source>
</reference>
<name>A0A017TH89_9BACT</name>
<feature type="region of interest" description="Disordered" evidence="1">
    <location>
        <begin position="577"/>
        <end position="597"/>
    </location>
</feature>
<feature type="region of interest" description="Disordered" evidence="1">
    <location>
        <begin position="271"/>
        <end position="302"/>
    </location>
</feature>
<feature type="region of interest" description="Disordered" evidence="1">
    <location>
        <begin position="738"/>
        <end position="765"/>
    </location>
</feature>
<feature type="compositionally biased region" description="Basic and acidic residues" evidence="1">
    <location>
        <begin position="476"/>
        <end position="496"/>
    </location>
</feature>
<dbReference type="InterPro" id="IPR027417">
    <property type="entry name" value="P-loop_NTPase"/>
</dbReference>
<accession>A0A017TH89</accession>
<evidence type="ECO:0000256" key="2">
    <source>
        <dbReference type="SAM" id="Phobius"/>
    </source>
</evidence>
<dbReference type="AlphaFoldDB" id="A0A017TH89"/>
<dbReference type="RefSeq" id="WP_052374101.1">
    <property type="nucleotide sequence ID" value="NZ_ASRX01000005.1"/>
</dbReference>
<feature type="compositionally biased region" description="Pro residues" evidence="1">
    <location>
        <begin position="752"/>
        <end position="765"/>
    </location>
</feature>
<dbReference type="EMBL" id="ASRX01000005">
    <property type="protein sequence ID" value="EYF08195.1"/>
    <property type="molecule type" value="Genomic_DNA"/>
</dbReference>
<dbReference type="Proteomes" id="UP000019678">
    <property type="component" value="Unassembled WGS sequence"/>
</dbReference>
<comment type="caution">
    <text evidence="3">The sequence shown here is derived from an EMBL/GenBank/DDBJ whole genome shotgun (WGS) entry which is preliminary data.</text>
</comment>
<dbReference type="SUPFAM" id="SSF52540">
    <property type="entry name" value="P-loop containing nucleoside triphosphate hydrolases"/>
    <property type="match status" value="1"/>
</dbReference>
<dbReference type="Pfam" id="PF14516">
    <property type="entry name" value="AAA_35"/>
    <property type="match status" value="1"/>
</dbReference>
<feature type="region of interest" description="Disordered" evidence="1">
    <location>
        <begin position="474"/>
        <end position="496"/>
    </location>
</feature>
<protein>
    <submittedName>
        <fullName evidence="3">Uncharacterized protein</fullName>
    </submittedName>
</protein>
<feature type="transmembrane region" description="Helical" evidence="2">
    <location>
        <begin position="507"/>
        <end position="529"/>
    </location>
</feature>
<keyword evidence="2" id="KW-0812">Transmembrane</keyword>
<keyword evidence="4" id="KW-1185">Reference proteome</keyword>
<gene>
    <name evidence="3" type="ORF">CAP_5955</name>
</gene>
<evidence type="ECO:0000313" key="3">
    <source>
        <dbReference type="EMBL" id="EYF08195.1"/>
    </source>
</evidence>
<sequence length="765" mass="85191">MTAPDSAVPSSSQSFQTEGRGIVDADGQGFYVVRKSDAELFERLLRREPCYVLAPRQIGKSSLRIRTQERLRGRGVRCVSIDLTSIGSGASADEWYFSIAAAIHEDLGLDPDLDELWRKNRRMSPVRRFRQFLGDVVLGEDDEGPPVVIFLDEIDVTLGLPFSRDDFFGLIRSAREARADAPRWGRLTFCLIGVAAPLDLVADPERTPFNNSFEVRLDDFSREEARTFLPGLANASADPEALLGAVLDWTSGHPALTQRLCYHLCQQSSAGGEAQDGDSKGGDSKGGDSKEGKRKGGKRKSDAARVKDLVDTLFLDSGRISDPILLDAERRFAGDRADARIPVMLHLYGRLLNGEDVDADGNNPRQFGLRIAGLAAERKERLDPEELSPEEPTRSASRTRFRLRNRIFASVFDRAWVDERLARRFLTEPLQIWKDSGRKEDHVLRGDSLRIALAWAKGRDDVTPDEHDFLQASQEEQGRAEAARQQAEVERARRERAEQAMRSQRRVVSILATSIALLGVLMIVVIILYSENQRALQEKSEALASEQQARSVVENAYEERVARARDERVEAERLYKEAQKAHQDAEEAAKRKREEAKVAEEEARLALSKAPRWSTERLKAERKEDAAQKVRKEADRLDSKADDAARGMQSALQRYTIADRAVATLEDGSPQGASIAGSVKGAIEAEQGETRRLSNLVETQKEALTSAQKEIEDLRETQRDLEAQLAAAELEKATLQRELNAARAQQRAPVPSKLPAPTPNAPPPN</sequence>
<organism evidence="3 4">
    <name type="scientific">Chondromyces apiculatus DSM 436</name>
    <dbReference type="NCBI Taxonomy" id="1192034"/>
    <lineage>
        <taxon>Bacteria</taxon>
        <taxon>Pseudomonadati</taxon>
        <taxon>Myxococcota</taxon>
        <taxon>Polyangia</taxon>
        <taxon>Polyangiales</taxon>
        <taxon>Polyangiaceae</taxon>
        <taxon>Chondromyces</taxon>
    </lineage>
</organism>
<feature type="compositionally biased region" description="Basic and acidic residues" evidence="1">
    <location>
        <begin position="616"/>
        <end position="645"/>
    </location>
</feature>
<keyword evidence="2" id="KW-1133">Transmembrane helix</keyword>
<dbReference type="Gene3D" id="3.40.50.300">
    <property type="entry name" value="P-loop containing nucleotide triphosphate hydrolases"/>
    <property type="match status" value="1"/>
</dbReference>
<feature type="region of interest" description="Disordered" evidence="1">
    <location>
        <begin position="616"/>
        <end position="647"/>
    </location>
</feature>
<proteinExistence type="predicted"/>
<evidence type="ECO:0000256" key="1">
    <source>
        <dbReference type="SAM" id="MobiDB-lite"/>
    </source>
</evidence>